<accession>A0A7X6CXT2</accession>
<organism evidence="2 3">
    <name type="scientific">Streptomyces lonarensis</name>
    <dbReference type="NCBI Taxonomy" id="700599"/>
    <lineage>
        <taxon>Bacteria</taxon>
        <taxon>Bacillati</taxon>
        <taxon>Actinomycetota</taxon>
        <taxon>Actinomycetes</taxon>
        <taxon>Kitasatosporales</taxon>
        <taxon>Streptomycetaceae</taxon>
        <taxon>Streptomyces</taxon>
    </lineage>
</organism>
<dbReference type="AlphaFoldDB" id="A0A7X6CXT2"/>
<sequence length="65" mass="7555">MARHLPPRFLTPVELAALLAVPLETVYQWRRKRIGPPGFRAGRHLRYHPDDVSAWIDARTQEARP</sequence>
<proteinExistence type="predicted"/>
<dbReference type="SUPFAM" id="SSF46955">
    <property type="entry name" value="Putative DNA-binding domain"/>
    <property type="match status" value="1"/>
</dbReference>
<dbReference type="InterPro" id="IPR041657">
    <property type="entry name" value="HTH_17"/>
</dbReference>
<evidence type="ECO:0000259" key="1">
    <source>
        <dbReference type="Pfam" id="PF12728"/>
    </source>
</evidence>
<evidence type="ECO:0000313" key="3">
    <source>
        <dbReference type="Proteomes" id="UP000578686"/>
    </source>
</evidence>
<protein>
    <submittedName>
        <fullName evidence="2">Helix-turn-helix domain-containing protein</fullName>
    </submittedName>
</protein>
<feature type="domain" description="Helix-turn-helix" evidence="1">
    <location>
        <begin position="9"/>
        <end position="59"/>
    </location>
</feature>
<dbReference type="Proteomes" id="UP000578686">
    <property type="component" value="Unassembled WGS sequence"/>
</dbReference>
<dbReference type="EMBL" id="JAAVJD010000009">
    <property type="protein sequence ID" value="NJQ04539.1"/>
    <property type="molecule type" value="Genomic_DNA"/>
</dbReference>
<dbReference type="Gene3D" id="1.10.10.10">
    <property type="entry name" value="Winged helix-like DNA-binding domain superfamily/Winged helix DNA-binding domain"/>
    <property type="match status" value="1"/>
</dbReference>
<reference evidence="2 3" key="1">
    <citation type="submission" date="2020-03" db="EMBL/GenBank/DDBJ databases">
        <title>Draft genome of Streptomyces sp. ventii, isolated from the Axial Seamount in the Pacific Ocean, and resequencing of the two type strains Streptomyces lonarensis strain NCL 716 and Streptomyces bohaiensis strain 11A07.</title>
        <authorList>
            <person name="Loughran R.M."/>
            <person name="Pfannmuller K.M."/>
            <person name="Wasson B.J."/>
            <person name="Deadmond M.C."/>
            <person name="Paddock B.E."/>
            <person name="Koyack M.J."/>
            <person name="Gallegos D.A."/>
            <person name="Mitchell E.A."/>
            <person name="Ushijima B."/>
            <person name="Saw J.H."/>
            <person name="Mcphail K.L."/>
            <person name="Videau P."/>
        </authorList>
    </citation>
    <scope>NUCLEOTIDE SEQUENCE [LARGE SCALE GENOMIC DNA]</scope>
    <source>
        <strain evidence="2 3">NCL716</strain>
    </source>
</reference>
<evidence type="ECO:0000313" key="2">
    <source>
        <dbReference type="EMBL" id="NJQ04539.1"/>
    </source>
</evidence>
<dbReference type="InterPro" id="IPR036388">
    <property type="entry name" value="WH-like_DNA-bd_sf"/>
</dbReference>
<dbReference type="InterPro" id="IPR009061">
    <property type="entry name" value="DNA-bd_dom_put_sf"/>
</dbReference>
<dbReference type="Pfam" id="PF12728">
    <property type="entry name" value="HTH_17"/>
    <property type="match status" value="1"/>
</dbReference>
<gene>
    <name evidence="2" type="ORF">HCN56_02810</name>
</gene>
<comment type="caution">
    <text evidence="2">The sequence shown here is derived from an EMBL/GenBank/DDBJ whole genome shotgun (WGS) entry which is preliminary data.</text>
</comment>
<dbReference type="RefSeq" id="WP_167967833.1">
    <property type="nucleotide sequence ID" value="NZ_BHZG01000040.1"/>
</dbReference>
<name>A0A7X6CXT2_9ACTN</name>
<keyword evidence="3" id="KW-1185">Reference proteome</keyword>